<dbReference type="eggNOG" id="KOG3510">
    <property type="taxonomic scope" value="Eukaryota"/>
</dbReference>
<keyword evidence="3" id="KW-0732">Signal</keyword>
<keyword evidence="6 12" id="KW-1133">Transmembrane helix</keyword>
<dbReference type="SMART" id="SM00409">
    <property type="entry name" value="IG"/>
    <property type="match status" value="3"/>
</dbReference>
<sequence>MKPYKSTDRCKIESDGIMCQPITQQDEGQYVCRARVSSTGRMDAKSIRVIVDIPPKIDSLDPEYNTIEDESITITCTATGKPVPTVKWLNKDGMDLSTQPGYNVDEISGELTIDKVGREHHGSFKCVVENGAGSDQRETRINVVRKPKIKQFYNVTAEKEGEAKLICRVSAEPTAEITITKKSSQRVFEINQQYDERIIVSLTDDEDDQVLTITIKEVMDEDDGLYVCSARNGGTAINALGHLTVEFSPVFDLMSHTPIKSWERNIVNLTCIARSIPNASIEWYSPSKDIIRDPNIERSGAGPVSTLSVRTMDNTYYIEYRCKATNKLGMKEAYMRIEQAFVPKNIRQVDFMTVTATTVTFYIMGPEDTGGLPITHYFVQYTDEKGDVKIRQWPVAGKRYNFEFAAANAVGTGPYGLLKERVMPKKDVPEEPHIDLPTNTSRAVSDYSDRMEISWQSPPDNGETIDHFSISYYPLEVREGAYQKAGELVTKTERFPNTKVLLRSLQPNTFYRVEVRAHNILGYSRPAQVVIKTLHGTVSDQQQMKVADVSLGFILGIVAAVCLVLLIVIDISCYYVNKCGLLMCLCTQVCGREHPGDKSKHGKVELGLDSEKENGGKEVKVEPYNGLNGEVNDSKADDELSLTKAEEEKLKKEPQESTPMINGDKEKEFLKESMDNDSIKNKSQLGSKSNIIAKDSPV</sequence>
<dbReference type="PROSITE" id="PS50853">
    <property type="entry name" value="FN3"/>
    <property type="match status" value="1"/>
</dbReference>
<evidence type="ECO:0000256" key="5">
    <source>
        <dbReference type="ARBA" id="ARBA00022889"/>
    </source>
</evidence>
<dbReference type="PROSITE" id="PS50835">
    <property type="entry name" value="IG_LIKE"/>
    <property type="match status" value="3"/>
</dbReference>
<comment type="subcellular location">
    <subcellularLocation>
        <location evidence="1">Membrane</location>
        <topology evidence="1">Single-pass membrane protein</topology>
    </subcellularLocation>
</comment>
<evidence type="ECO:0000256" key="2">
    <source>
        <dbReference type="ARBA" id="ARBA00022692"/>
    </source>
</evidence>
<dbReference type="Gene3D" id="2.60.40.10">
    <property type="entry name" value="Immunoglobulins"/>
    <property type="match status" value="5"/>
</dbReference>
<dbReference type="InterPro" id="IPR009138">
    <property type="entry name" value="Neural_cell_adh"/>
</dbReference>
<dbReference type="InterPro" id="IPR036179">
    <property type="entry name" value="Ig-like_dom_sf"/>
</dbReference>
<dbReference type="InterPro" id="IPR007110">
    <property type="entry name" value="Ig-like_dom"/>
</dbReference>
<dbReference type="AlphaFoldDB" id="T1J3N7"/>
<feature type="domain" description="Ig-like" evidence="13">
    <location>
        <begin position="249"/>
        <end position="338"/>
    </location>
</feature>
<dbReference type="OMA" id="ILQPLQW"/>
<feature type="compositionally biased region" description="Basic and acidic residues" evidence="11">
    <location>
        <begin position="593"/>
        <end position="621"/>
    </location>
</feature>
<evidence type="ECO:0000256" key="12">
    <source>
        <dbReference type="SAM" id="Phobius"/>
    </source>
</evidence>
<dbReference type="Pfam" id="PF07679">
    <property type="entry name" value="I-set"/>
    <property type="match status" value="1"/>
</dbReference>
<dbReference type="GO" id="GO:0009653">
    <property type="term" value="P:anatomical structure morphogenesis"/>
    <property type="evidence" value="ECO:0007669"/>
    <property type="project" value="UniProtKB-ARBA"/>
</dbReference>
<dbReference type="InterPro" id="IPR003961">
    <property type="entry name" value="FN3_dom"/>
</dbReference>
<feature type="domain" description="Fibronectin type-III" evidence="14">
    <location>
        <begin position="436"/>
        <end position="540"/>
    </location>
</feature>
<reference evidence="16" key="1">
    <citation type="submission" date="2011-05" db="EMBL/GenBank/DDBJ databases">
        <authorList>
            <person name="Richards S.R."/>
            <person name="Qu J."/>
            <person name="Jiang H."/>
            <person name="Jhangiani S.N."/>
            <person name="Agravi P."/>
            <person name="Goodspeed R."/>
            <person name="Gross S."/>
            <person name="Mandapat C."/>
            <person name="Jackson L."/>
            <person name="Mathew T."/>
            <person name="Pu L."/>
            <person name="Thornton R."/>
            <person name="Saada N."/>
            <person name="Wilczek-Boney K.B."/>
            <person name="Lee S."/>
            <person name="Kovar C."/>
            <person name="Wu Y."/>
            <person name="Scherer S.E."/>
            <person name="Worley K.C."/>
            <person name="Muzny D.M."/>
            <person name="Gibbs R."/>
        </authorList>
    </citation>
    <scope>NUCLEOTIDE SEQUENCE</scope>
    <source>
        <strain evidence="16">Brora</strain>
    </source>
</reference>
<dbReference type="InterPro" id="IPR050958">
    <property type="entry name" value="Cell_Adh-Cytoskel_Orgn"/>
</dbReference>
<dbReference type="PhylomeDB" id="T1J3N7"/>
<dbReference type="InterPro" id="IPR003598">
    <property type="entry name" value="Ig_sub2"/>
</dbReference>
<evidence type="ECO:0000256" key="3">
    <source>
        <dbReference type="ARBA" id="ARBA00022729"/>
    </source>
</evidence>
<keyword evidence="7 12" id="KW-0472">Membrane</keyword>
<dbReference type="InterPro" id="IPR013783">
    <property type="entry name" value="Ig-like_fold"/>
</dbReference>
<dbReference type="CDD" id="cd00063">
    <property type="entry name" value="FN3"/>
    <property type="match status" value="2"/>
</dbReference>
<feature type="compositionally biased region" description="Polar residues" evidence="11">
    <location>
        <begin position="681"/>
        <end position="690"/>
    </location>
</feature>
<keyword evidence="10" id="KW-0393">Immunoglobulin domain</keyword>
<dbReference type="CDD" id="cd00096">
    <property type="entry name" value="Ig"/>
    <property type="match status" value="1"/>
</dbReference>
<name>T1J3N7_STRMM</name>
<keyword evidence="16" id="KW-1185">Reference proteome</keyword>
<dbReference type="EnsemblMetazoa" id="SMAR008205-RA">
    <property type="protein sequence ID" value="SMAR008205-PA"/>
    <property type="gene ID" value="SMAR008205"/>
</dbReference>
<dbReference type="HOGENOM" id="CLU_010961_1_0_1"/>
<evidence type="ECO:0000256" key="4">
    <source>
        <dbReference type="ARBA" id="ARBA00022737"/>
    </source>
</evidence>
<evidence type="ECO:0000256" key="1">
    <source>
        <dbReference type="ARBA" id="ARBA00004167"/>
    </source>
</evidence>
<dbReference type="STRING" id="126957.T1J3N7"/>
<dbReference type="GO" id="GO:0007156">
    <property type="term" value="P:homophilic cell adhesion via plasma membrane adhesion molecules"/>
    <property type="evidence" value="ECO:0007669"/>
    <property type="project" value="TreeGrafter"/>
</dbReference>
<feature type="compositionally biased region" description="Basic and acidic residues" evidence="11">
    <location>
        <begin position="663"/>
        <end position="680"/>
    </location>
</feature>
<dbReference type="SMART" id="SM00408">
    <property type="entry name" value="IGc2"/>
    <property type="match status" value="3"/>
</dbReference>
<dbReference type="PANTHER" id="PTHR45080:SF8">
    <property type="entry name" value="IG-LIKE DOMAIN-CONTAINING PROTEIN"/>
    <property type="match status" value="1"/>
</dbReference>
<keyword evidence="8" id="KW-1015">Disulfide bond</keyword>
<evidence type="ECO:0000256" key="11">
    <source>
        <dbReference type="SAM" id="MobiDB-lite"/>
    </source>
</evidence>
<organism evidence="15 16">
    <name type="scientific">Strigamia maritima</name>
    <name type="common">European centipede</name>
    <name type="synonym">Geophilus maritimus</name>
    <dbReference type="NCBI Taxonomy" id="126957"/>
    <lineage>
        <taxon>Eukaryota</taxon>
        <taxon>Metazoa</taxon>
        <taxon>Ecdysozoa</taxon>
        <taxon>Arthropoda</taxon>
        <taxon>Myriapoda</taxon>
        <taxon>Chilopoda</taxon>
        <taxon>Pleurostigmophora</taxon>
        <taxon>Geophilomorpha</taxon>
        <taxon>Linotaeniidae</taxon>
        <taxon>Strigamia</taxon>
    </lineage>
</organism>
<dbReference type="Proteomes" id="UP000014500">
    <property type="component" value="Unassembled WGS sequence"/>
</dbReference>
<proteinExistence type="predicted"/>
<dbReference type="InterPro" id="IPR003599">
    <property type="entry name" value="Ig_sub"/>
</dbReference>
<accession>T1J3N7</accession>
<reference evidence="15" key="2">
    <citation type="submission" date="2015-02" db="UniProtKB">
        <authorList>
            <consortium name="EnsemblMetazoa"/>
        </authorList>
    </citation>
    <scope>IDENTIFICATION</scope>
</reference>
<keyword evidence="4" id="KW-0677">Repeat</keyword>
<evidence type="ECO:0000313" key="15">
    <source>
        <dbReference type="EnsemblMetazoa" id="SMAR008205-PA"/>
    </source>
</evidence>
<evidence type="ECO:0000256" key="10">
    <source>
        <dbReference type="ARBA" id="ARBA00023319"/>
    </source>
</evidence>
<evidence type="ECO:0008006" key="17">
    <source>
        <dbReference type="Google" id="ProtNLM"/>
    </source>
</evidence>
<dbReference type="SMART" id="SM00060">
    <property type="entry name" value="FN3"/>
    <property type="match status" value="2"/>
</dbReference>
<keyword evidence="2 12" id="KW-0812">Transmembrane</keyword>
<evidence type="ECO:0000313" key="16">
    <source>
        <dbReference type="Proteomes" id="UP000014500"/>
    </source>
</evidence>
<feature type="domain" description="Ig-like" evidence="13">
    <location>
        <begin position="147"/>
        <end position="244"/>
    </location>
</feature>
<dbReference type="Pfam" id="PF13927">
    <property type="entry name" value="Ig_3"/>
    <property type="match status" value="2"/>
</dbReference>
<dbReference type="PRINTS" id="PR01838">
    <property type="entry name" value="NCAMFAMILY"/>
</dbReference>
<dbReference type="EMBL" id="JH431829">
    <property type="status" value="NOT_ANNOTATED_CDS"/>
    <property type="molecule type" value="Genomic_DNA"/>
</dbReference>
<dbReference type="Pfam" id="PF00041">
    <property type="entry name" value="fn3"/>
    <property type="match status" value="1"/>
</dbReference>
<dbReference type="InterPro" id="IPR036116">
    <property type="entry name" value="FN3_sf"/>
</dbReference>
<evidence type="ECO:0000259" key="14">
    <source>
        <dbReference type="PROSITE" id="PS50853"/>
    </source>
</evidence>
<dbReference type="InterPro" id="IPR013098">
    <property type="entry name" value="Ig_I-set"/>
</dbReference>
<protein>
    <recommendedName>
        <fullName evidence="17">Fasciclin 2</fullName>
    </recommendedName>
</protein>
<feature type="transmembrane region" description="Helical" evidence="12">
    <location>
        <begin position="551"/>
        <end position="576"/>
    </location>
</feature>
<keyword evidence="5" id="KW-0130">Cell adhesion</keyword>
<evidence type="ECO:0000256" key="7">
    <source>
        <dbReference type="ARBA" id="ARBA00023136"/>
    </source>
</evidence>
<keyword evidence="9" id="KW-0325">Glycoprotein</keyword>
<evidence type="ECO:0000256" key="6">
    <source>
        <dbReference type="ARBA" id="ARBA00022989"/>
    </source>
</evidence>
<dbReference type="GO" id="GO:0030154">
    <property type="term" value="P:cell differentiation"/>
    <property type="evidence" value="ECO:0007669"/>
    <property type="project" value="UniProtKB-ARBA"/>
</dbReference>
<evidence type="ECO:0000256" key="9">
    <source>
        <dbReference type="ARBA" id="ARBA00023180"/>
    </source>
</evidence>
<feature type="region of interest" description="Disordered" evidence="11">
    <location>
        <begin position="593"/>
        <end position="698"/>
    </location>
</feature>
<dbReference type="PANTHER" id="PTHR45080">
    <property type="entry name" value="CONTACTIN 5"/>
    <property type="match status" value="1"/>
</dbReference>
<evidence type="ECO:0000256" key="8">
    <source>
        <dbReference type="ARBA" id="ARBA00023157"/>
    </source>
</evidence>
<dbReference type="SUPFAM" id="SSF49265">
    <property type="entry name" value="Fibronectin type III"/>
    <property type="match status" value="1"/>
</dbReference>
<evidence type="ECO:0000259" key="13">
    <source>
        <dbReference type="PROSITE" id="PS50835"/>
    </source>
</evidence>
<dbReference type="SUPFAM" id="SSF48726">
    <property type="entry name" value="Immunoglobulin"/>
    <property type="match status" value="3"/>
</dbReference>
<feature type="domain" description="Ig-like" evidence="13">
    <location>
        <begin position="55"/>
        <end position="142"/>
    </location>
</feature>
<dbReference type="GO" id="GO:0005886">
    <property type="term" value="C:plasma membrane"/>
    <property type="evidence" value="ECO:0007669"/>
    <property type="project" value="UniProtKB-ARBA"/>
</dbReference>
<feature type="compositionally biased region" description="Basic and acidic residues" evidence="11">
    <location>
        <begin position="644"/>
        <end position="655"/>
    </location>
</feature>